<gene>
    <name evidence="1" type="ORF">EYC84_005693</name>
</gene>
<evidence type="ECO:0000313" key="1">
    <source>
        <dbReference type="EMBL" id="KAA8574179.1"/>
    </source>
</evidence>
<protein>
    <submittedName>
        <fullName evidence="1">Uncharacterized protein</fullName>
    </submittedName>
</protein>
<evidence type="ECO:0000313" key="2">
    <source>
        <dbReference type="Proteomes" id="UP000322873"/>
    </source>
</evidence>
<reference evidence="1 2" key="1">
    <citation type="submission" date="2019-06" db="EMBL/GenBank/DDBJ databases">
        <title>Genome Sequence of the Brown Rot Fungal Pathogen Monilinia fructicola.</title>
        <authorList>
            <person name="De Miccolis Angelini R.M."/>
            <person name="Landi L."/>
            <person name="Abate D."/>
            <person name="Pollastro S."/>
            <person name="Romanazzi G."/>
            <person name="Faretra F."/>
        </authorList>
    </citation>
    <scope>NUCLEOTIDE SEQUENCE [LARGE SCALE GENOMIC DNA]</scope>
    <source>
        <strain evidence="1 2">Mfrc123</strain>
    </source>
</reference>
<dbReference type="AlphaFoldDB" id="A0A5M9K173"/>
<name>A0A5M9K173_MONFR</name>
<organism evidence="1 2">
    <name type="scientific">Monilinia fructicola</name>
    <name type="common">Brown rot fungus</name>
    <name type="synonym">Ciboria fructicola</name>
    <dbReference type="NCBI Taxonomy" id="38448"/>
    <lineage>
        <taxon>Eukaryota</taxon>
        <taxon>Fungi</taxon>
        <taxon>Dikarya</taxon>
        <taxon>Ascomycota</taxon>
        <taxon>Pezizomycotina</taxon>
        <taxon>Leotiomycetes</taxon>
        <taxon>Helotiales</taxon>
        <taxon>Sclerotiniaceae</taxon>
        <taxon>Monilinia</taxon>
    </lineage>
</organism>
<comment type="caution">
    <text evidence="1">The sequence shown here is derived from an EMBL/GenBank/DDBJ whole genome shotgun (WGS) entry which is preliminary data.</text>
</comment>
<dbReference type="Proteomes" id="UP000322873">
    <property type="component" value="Unassembled WGS sequence"/>
</dbReference>
<accession>A0A5M9K173</accession>
<keyword evidence="2" id="KW-1185">Reference proteome</keyword>
<dbReference type="EMBL" id="VICG01000003">
    <property type="protein sequence ID" value="KAA8574179.1"/>
    <property type="molecule type" value="Genomic_DNA"/>
</dbReference>
<sequence length="207" mass="22494">MEIVIIYTAPPPPPPSHSQSSHNHNHIHIHIHIFTLTPIHPSIHHHLAMCQTSPKTKLLVTGQDSARIPAQSKNRNSNSFARNLGVWPWRPHQSLLPLEPVLSAQAPGSTCWTIQGFLIRTAAGVYKSGCEKRKSGSNSPRSCLSQAWGPIPHAVGPSSTAVCTCTVRSRRFAVVVAVAVAVTTSIPLHRCLGVGALRLDQILEKLH</sequence>
<proteinExistence type="predicted"/>